<name>A0ABY5BQW4_9LACO</name>
<proteinExistence type="predicted"/>
<evidence type="ECO:0000313" key="2">
    <source>
        <dbReference type="Proteomes" id="UP001057025"/>
    </source>
</evidence>
<reference evidence="1" key="1">
    <citation type="submission" date="2022-05" db="EMBL/GenBank/DDBJ databases">
        <authorList>
            <person name="Oliphant S.A."/>
            <person name="Watson-Haigh N.S."/>
            <person name="Sumby K.M."/>
            <person name="Gardner J.M."/>
            <person name="Jiranek V."/>
        </authorList>
    </citation>
    <scope>NUCLEOTIDE SEQUENCE</scope>
    <source>
        <strain evidence="1">KI11_C11</strain>
    </source>
</reference>
<dbReference type="Proteomes" id="UP001057025">
    <property type="component" value="Chromosome"/>
</dbReference>
<organism evidence="1 2">
    <name type="scientific">Fructilactobacillus hinvesii</name>
    <dbReference type="NCBI Taxonomy" id="2940300"/>
    <lineage>
        <taxon>Bacteria</taxon>
        <taxon>Bacillati</taxon>
        <taxon>Bacillota</taxon>
        <taxon>Bacilli</taxon>
        <taxon>Lactobacillales</taxon>
        <taxon>Lactobacillaceae</taxon>
        <taxon>Fructilactobacillus</taxon>
    </lineage>
</organism>
<accession>A0ABY5BQW4</accession>
<gene>
    <name evidence="1" type="ORF">M3M39_05030</name>
</gene>
<dbReference type="RefSeq" id="WP_252796785.1">
    <property type="nucleotide sequence ID" value="NZ_CP097118.1"/>
</dbReference>
<evidence type="ECO:0000313" key="1">
    <source>
        <dbReference type="EMBL" id="USS87487.1"/>
    </source>
</evidence>
<dbReference type="EMBL" id="CP097118">
    <property type="protein sequence ID" value="USS87487.1"/>
    <property type="molecule type" value="Genomic_DNA"/>
</dbReference>
<protein>
    <submittedName>
        <fullName evidence="1">Uncharacterized protein</fullName>
    </submittedName>
</protein>
<keyword evidence="2" id="KW-1185">Reference proteome</keyword>
<sequence>MDMEKVPSMTFKQISYSVEFAEFTDAIHYLAETIDSFKNDGYTIQKAALKTKNGSEAEKVGFRSSFASGEKLKTYLVKIQVWRKP</sequence>